<dbReference type="GO" id="GO:0008171">
    <property type="term" value="F:O-methyltransferase activity"/>
    <property type="evidence" value="ECO:0007669"/>
    <property type="project" value="InterPro"/>
</dbReference>
<accession>A0A840Q0V6</accession>
<dbReference type="Gene3D" id="3.40.50.150">
    <property type="entry name" value="Vaccinia Virus protein VP39"/>
    <property type="match status" value="1"/>
</dbReference>
<dbReference type="CDD" id="cd02440">
    <property type="entry name" value="AdoMet_MTases"/>
    <property type="match status" value="1"/>
</dbReference>
<dbReference type="Pfam" id="PF00891">
    <property type="entry name" value="Methyltransf_2"/>
    <property type="match status" value="1"/>
</dbReference>
<dbReference type="InterPro" id="IPR036390">
    <property type="entry name" value="WH_DNA-bd_sf"/>
</dbReference>
<evidence type="ECO:0000313" key="8">
    <source>
        <dbReference type="Proteomes" id="UP000584374"/>
    </source>
</evidence>
<gene>
    <name evidence="7" type="ORF">BJ970_001161</name>
</gene>
<proteinExistence type="predicted"/>
<dbReference type="PANTHER" id="PTHR43712">
    <property type="entry name" value="PUTATIVE (AFU_ORTHOLOGUE AFUA_4G14580)-RELATED"/>
    <property type="match status" value="1"/>
</dbReference>
<dbReference type="Proteomes" id="UP000584374">
    <property type="component" value="Unassembled WGS sequence"/>
</dbReference>
<evidence type="ECO:0000256" key="4">
    <source>
        <dbReference type="PIRSR" id="PIRSR005739-1"/>
    </source>
</evidence>
<dbReference type="EMBL" id="JACHIW010000001">
    <property type="protein sequence ID" value="MBB5153627.1"/>
    <property type="molecule type" value="Genomic_DNA"/>
</dbReference>
<dbReference type="PROSITE" id="PS51683">
    <property type="entry name" value="SAM_OMT_II"/>
    <property type="match status" value="1"/>
</dbReference>
<dbReference type="InterPro" id="IPR016461">
    <property type="entry name" value="COMT-like"/>
</dbReference>
<evidence type="ECO:0000259" key="6">
    <source>
        <dbReference type="Pfam" id="PF08100"/>
    </source>
</evidence>
<dbReference type="SUPFAM" id="SSF53335">
    <property type="entry name" value="S-adenosyl-L-methionine-dependent methyltransferases"/>
    <property type="match status" value="1"/>
</dbReference>
<dbReference type="Gene3D" id="1.10.287.1350">
    <property type="match status" value="1"/>
</dbReference>
<keyword evidence="2" id="KW-0808">Transferase</keyword>
<evidence type="ECO:0000259" key="5">
    <source>
        <dbReference type="Pfam" id="PF00891"/>
    </source>
</evidence>
<dbReference type="Pfam" id="PF08100">
    <property type="entry name" value="Dimerisation"/>
    <property type="match status" value="1"/>
</dbReference>
<dbReference type="Gene3D" id="1.10.10.10">
    <property type="entry name" value="Winged helix-like DNA-binding domain superfamily/Winged helix DNA-binding domain"/>
    <property type="match status" value="1"/>
</dbReference>
<sequence length="328" mass="35224">MRQLLLGRLVSSALHAAVVLRIPDVVHEGPRTAAELAVDLDANESAVRRLVLVLINLDVLSEDPANGGLALTPFGNTLREDVPGTARHCALLVGGPIGRCWDHLLPAVRTGEPAFDATFGVDVFSYLDGAPDLQAVFYRSQAADLEITLAELAVVGWESYRTVVDVGGGDGALLEHVLTACPESRGVLLETASVAERARSRLATAGLAERCEVIAGDFFESVPSGGDLYVLRDIVHDWPDERCVALLRVCRRAMPLSAALLVIERSTPSNEDPHLLNHLMDLYMFAVVGGRERTAGEMERLLSDAGFAVRKRHRLNGGAVAIEAIQAS</sequence>
<feature type="active site" description="Proton acceptor" evidence="4">
    <location>
        <position position="236"/>
    </location>
</feature>
<protein>
    <recommendedName>
        <fullName evidence="9">O-methyltransferase domain-containing protein</fullName>
    </recommendedName>
</protein>
<dbReference type="InterPro" id="IPR029063">
    <property type="entry name" value="SAM-dependent_MTases_sf"/>
</dbReference>
<organism evidence="7 8">
    <name type="scientific">Saccharopolyspora phatthalungensis</name>
    <dbReference type="NCBI Taxonomy" id="664693"/>
    <lineage>
        <taxon>Bacteria</taxon>
        <taxon>Bacillati</taxon>
        <taxon>Actinomycetota</taxon>
        <taxon>Actinomycetes</taxon>
        <taxon>Pseudonocardiales</taxon>
        <taxon>Pseudonocardiaceae</taxon>
        <taxon>Saccharopolyspora</taxon>
    </lineage>
</organism>
<keyword evidence="8" id="KW-1185">Reference proteome</keyword>
<dbReference type="RefSeq" id="WP_184724683.1">
    <property type="nucleotide sequence ID" value="NZ_JACHIW010000001.1"/>
</dbReference>
<dbReference type="InterPro" id="IPR001077">
    <property type="entry name" value="COMT_C"/>
</dbReference>
<dbReference type="InterPro" id="IPR036388">
    <property type="entry name" value="WH-like_DNA-bd_sf"/>
</dbReference>
<comment type="caution">
    <text evidence="7">The sequence shown here is derived from an EMBL/GenBank/DDBJ whole genome shotgun (WGS) entry which is preliminary data.</text>
</comment>
<dbReference type="InterPro" id="IPR012967">
    <property type="entry name" value="COMT_dimerisation"/>
</dbReference>
<dbReference type="PANTHER" id="PTHR43712:SF2">
    <property type="entry name" value="O-METHYLTRANSFERASE CICE"/>
    <property type="match status" value="1"/>
</dbReference>
<evidence type="ECO:0000256" key="3">
    <source>
        <dbReference type="ARBA" id="ARBA00022691"/>
    </source>
</evidence>
<keyword evidence="3" id="KW-0949">S-adenosyl-L-methionine</keyword>
<reference evidence="7 8" key="1">
    <citation type="submission" date="2020-08" db="EMBL/GenBank/DDBJ databases">
        <title>Sequencing the genomes of 1000 actinobacteria strains.</title>
        <authorList>
            <person name="Klenk H.-P."/>
        </authorList>
    </citation>
    <scope>NUCLEOTIDE SEQUENCE [LARGE SCALE GENOMIC DNA]</scope>
    <source>
        <strain evidence="7 8">DSM 45584</strain>
    </source>
</reference>
<evidence type="ECO:0000256" key="1">
    <source>
        <dbReference type="ARBA" id="ARBA00022603"/>
    </source>
</evidence>
<keyword evidence="1" id="KW-0489">Methyltransferase</keyword>
<feature type="domain" description="O-methyltransferase C-terminal" evidence="5">
    <location>
        <begin position="101"/>
        <end position="308"/>
    </location>
</feature>
<dbReference type="GO" id="GO:0046983">
    <property type="term" value="F:protein dimerization activity"/>
    <property type="evidence" value="ECO:0007669"/>
    <property type="project" value="InterPro"/>
</dbReference>
<dbReference type="SUPFAM" id="SSF46785">
    <property type="entry name" value="Winged helix' DNA-binding domain"/>
    <property type="match status" value="1"/>
</dbReference>
<feature type="domain" description="O-methyltransferase dimerisation" evidence="6">
    <location>
        <begin position="3"/>
        <end position="78"/>
    </location>
</feature>
<evidence type="ECO:0000313" key="7">
    <source>
        <dbReference type="EMBL" id="MBB5153627.1"/>
    </source>
</evidence>
<evidence type="ECO:0000256" key="2">
    <source>
        <dbReference type="ARBA" id="ARBA00022679"/>
    </source>
</evidence>
<dbReference type="PIRSF" id="PIRSF005739">
    <property type="entry name" value="O-mtase"/>
    <property type="match status" value="1"/>
</dbReference>
<dbReference type="AlphaFoldDB" id="A0A840Q0V6"/>
<dbReference type="GO" id="GO:0032259">
    <property type="term" value="P:methylation"/>
    <property type="evidence" value="ECO:0007669"/>
    <property type="project" value="UniProtKB-KW"/>
</dbReference>
<evidence type="ECO:0008006" key="9">
    <source>
        <dbReference type="Google" id="ProtNLM"/>
    </source>
</evidence>
<name>A0A840Q0V6_9PSEU</name>